<dbReference type="EMBL" id="VSSQ01008212">
    <property type="protein sequence ID" value="MPM38221.1"/>
    <property type="molecule type" value="Genomic_DNA"/>
</dbReference>
<evidence type="ECO:0000256" key="9">
    <source>
        <dbReference type="ARBA" id="ARBA00022842"/>
    </source>
</evidence>
<proteinExistence type="inferred from homology"/>
<evidence type="ECO:0000259" key="12">
    <source>
        <dbReference type="Pfam" id="PF00294"/>
    </source>
</evidence>
<dbReference type="InterPro" id="IPR029056">
    <property type="entry name" value="Ribokinase-like"/>
</dbReference>
<dbReference type="Gene3D" id="3.40.1190.20">
    <property type="match status" value="1"/>
</dbReference>
<dbReference type="AlphaFoldDB" id="A0A644ZEA0"/>
<evidence type="ECO:0000256" key="3">
    <source>
        <dbReference type="ARBA" id="ARBA00016943"/>
    </source>
</evidence>
<gene>
    <name evidence="13" type="ORF">SDC9_84850</name>
</gene>
<dbReference type="PROSITE" id="PS00583">
    <property type="entry name" value="PFKB_KINASES_1"/>
    <property type="match status" value="1"/>
</dbReference>
<keyword evidence="4" id="KW-0808">Transferase</keyword>
<keyword evidence="9" id="KW-0460">Magnesium</keyword>
<dbReference type="InterPro" id="IPR011877">
    <property type="entry name" value="Ribokinase"/>
</dbReference>
<dbReference type="PRINTS" id="PR00990">
    <property type="entry name" value="RIBOKINASE"/>
</dbReference>
<comment type="similarity">
    <text evidence="1">Belongs to the carbohydrate kinase PfkB family.</text>
</comment>
<evidence type="ECO:0000256" key="7">
    <source>
        <dbReference type="ARBA" id="ARBA00022777"/>
    </source>
</evidence>
<dbReference type="Pfam" id="PF00294">
    <property type="entry name" value="PfkB"/>
    <property type="match status" value="1"/>
</dbReference>
<sequence length="292" mass="31285">MKICCFGSLNLDYVYRVSEFVQSGETIRAKERTVVCGGKGLNQSVALARSGVEVYHAGNVGVMDGQMLISTLQANNVCTDLISSQNYASGHAIIQVNDNGENSILLYGGANLTVTERQIEHVLSHFTEGDFLVLQNEVNMLPTIIEKAYEKGMLIVLNPSPVEAIADTLSLDKVGYLFMNSIEALEIGGGDDVNVAIRNIQTRYPKTVIICTFGAEGATVYKKETILHEPAMKVQAVDTTGAGDTFLGFYVGLLASGNDDQTCLKAAIKAAGLCVQKQGASISIPTHDQVIS</sequence>
<dbReference type="GO" id="GO:0005524">
    <property type="term" value="F:ATP binding"/>
    <property type="evidence" value="ECO:0007669"/>
    <property type="project" value="UniProtKB-KW"/>
</dbReference>
<reference evidence="13" key="1">
    <citation type="submission" date="2019-08" db="EMBL/GenBank/DDBJ databases">
        <authorList>
            <person name="Kucharzyk K."/>
            <person name="Murdoch R.W."/>
            <person name="Higgins S."/>
            <person name="Loffler F."/>
        </authorList>
    </citation>
    <scope>NUCLEOTIDE SEQUENCE</scope>
</reference>
<dbReference type="PANTHER" id="PTHR10584">
    <property type="entry name" value="SUGAR KINASE"/>
    <property type="match status" value="1"/>
</dbReference>
<dbReference type="HAMAP" id="MF_01987">
    <property type="entry name" value="Ribokinase"/>
    <property type="match status" value="1"/>
</dbReference>
<dbReference type="InterPro" id="IPR002173">
    <property type="entry name" value="Carboh/pur_kinase_PfkB_CS"/>
</dbReference>
<evidence type="ECO:0000256" key="8">
    <source>
        <dbReference type="ARBA" id="ARBA00022840"/>
    </source>
</evidence>
<dbReference type="EC" id="2.7.1.15" evidence="2"/>
<keyword evidence="6" id="KW-0547">Nucleotide-binding</keyword>
<feature type="domain" description="Carbohydrate kinase PfkB" evidence="12">
    <location>
        <begin position="2"/>
        <end position="286"/>
    </location>
</feature>
<evidence type="ECO:0000313" key="13">
    <source>
        <dbReference type="EMBL" id="MPM38221.1"/>
    </source>
</evidence>
<comment type="caution">
    <text evidence="13">The sequence shown here is derived from an EMBL/GenBank/DDBJ whole genome shotgun (WGS) entry which is preliminary data.</text>
</comment>
<evidence type="ECO:0000256" key="5">
    <source>
        <dbReference type="ARBA" id="ARBA00022723"/>
    </source>
</evidence>
<keyword evidence="7 13" id="KW-0418">Kinase</keyword>
<dbReference type="SUPFAM" id="SSF53613">
    <property type="entry name" value="Ribokinase-like"/>
    <property type="match status" value="1"/>
</dbReference>
<dbReference type="PANTHER" id="PTHR10584:SF166">
    <property type="entry name" value="RIBOKINASE"/>
    <property type="match status" value="1"/>
</dbReference>
<keyword evidence="10" id="KW-0630">Potassium</keyword>
<dbReference type="InterPro" id="IPR002139">
    <property type="entry name" value="Ribo/fructo_kinase"/>
</dbReference>
<dbReference type="GO" id="GO:0006014">
    <property type="term" value="P:D-ribose metabolic process"/>
    <property type="evidence" value="ECO:0007669"/>
    <property type="project" value="InterPro"/>
</dbReference>
<organism evidence="13">
    <name type="scientific">bioreactor metagenome</name>
    <dbReference type="NCBI Taxonomy" id="1076179"/>
    <lineage>
        <taxon>unclassified sequences</taxon>
        <taxon>metagenomes</taxon>
        <taxon>ecological metagenomes</taxon>
    </lineage>
</organism>
<dbReference type="GO" id="GO:0004747">
    <property type="term" value="F:ribokinase activity"/>
    <property type="evidence" value="ECO:0007669"/>
    <property type="project" value="UniProtKB-EC"/>
</dbReference>
<keyword evidence="13" id="KW-0413">Isomerase</keyword>
<keyword evidence="8" id="KW-0067">ATP-binding</keyword>
<dbReference type="GO" id="GO:0046872">
    <property type="term" value="F:metal ion binding"/>
    <property type="evidence" value="ECO:0007669"/>
    <property type="project" value="UniProtKB-KW"/>
</dbReference>
<evidence type="ECO:0000256" key="11">
    <source>
        <dbReference type="ARBA" id="ARBA00023277"/>
    </source>
</evidence>
<dbReference type="CDD" id="cd01174">
    <property type="entry name" value="ribokinase"/>
    <property type="match status" value="1"/>
</dbReference>
<dbReference type="InterPro" id="IPR011611">
    <property type="entry name" value="PfkB_dom"/>
</dbReference>
<protein>
    <recommendedName>
        <fullName evidence="3">Ribokinase</fullName>
        <ecNumber evidence="2">2.7.1.15</ecNumber>
    </recommendedName>
</protein>
<dbReference type="GO" id="GO:0016853">
    <property type="term" value="F:isomerase activity"/>
    <property type="evidence" value="ECO:0007669"/>
    <property type="project" value="UniProtKB-KW"/>
</dbReference>
<evidence type="ECO:0000256" key="10">
    <source>
        <dbReference type="ARBA" id="ARBA00022958"/>
    </source>
</evidence>
<evidence type="ECO:0000256" key="2">
    <source>
        <dbReference type="ARBA" id="ARBA00012035"/>
    </source>
</evidence>
<keyword evidence="5" id="KW-0479">Metal-binding</keyword>
<evidence type="ECO:0000256" key="4">
    <source>
        <dbReference type="ARBA" id="ARBA00022679"/>
    </source>
</evidence>
<evidence type="ECO:0000256" key="6">
    <source>
        <dbReference type="ARBA" id="ARBA00022741"/>
    </source>
</evidence>
<name>A0A644ZEA0_9ZZZZ</name>
<accession>A0A644ZEA0</accession>
<evidence type="ECO:0000256" key="1">
    <source>
        <dbReference type="ARBA" id="ARBA00010688"/>
    </source>
</evidence>
<keyword evidence="11" id="KW-0119">Carbohydrate metabolism</keyword>